<feature type="region of interest" description="Disordered" evidence="1">
    <location>
        <begin position="45"/>
        <end position="82"/>
    </location>
</feature>
<dbReference type="EMBL" id="JARQWQ010000043">
    <property type="protein sequence ID" value="KAK2558732.1"/>
    <property type="molecule type" value="Genomic_DNA"/>
</dbReference>
<feature type="compositionally biased region" description="Basic and acidic residues" evidence="1">
    <location>
        <begin position="344"/>
        <end position="357"/>
    </location>
</feature>
<keyword evidence="3" id="KW-1185">Reference proteome</keyword>
<feature type="region of interest" description="Disordered" evidence="1">
    <location>
        <begin position="330"/>
        <end position="357"/>
    </location>
</feature>
<sequence>MPAGAVELLKENDCWEIPYSSRLKNDGRILVRELQHALSKAKDSLGDVELDADSDEKNQWNNDNGDEEEEREKGQEEETEAKGSQWKISKIVSNKTTYIHIKQALKLILPREYIARCHQKRQWAGKYLPGRAPIDPKHDIVKFSNVALKSVQQGQRVFDIARVEDIQSANDGSQSTSFKLKGDTTMRCRFSFYQRSSTSNIYHIHPSLGFTNWRPSSSILGAVELIPDMKDTIGCYILHKDSKKRLDEMGYICRGDFQDNEPGIASHTMEDQPDNPLPDDFYEIDSVLERHLSKDTLTCEYRVRFKDDMWLPASYFNRVVNYESTFTFGRKRKHKIDPDSAPDLPEKKSRAAPSEER</sequence>
<comment type="caution">
    <text evidence="2">The sequence shown here is derived from an EMBL/GenBank/DDBJ whole genome shotgun (WGS) entry which is preliminary data.</text>
</comment>
<reference evidence="2" key="1">
    <citation type="journal article" date="2023" name="G3 (Bethesda)">
        <title>Whole genome assembly and annotation of the endangered Caribbean coral Acropora cervicornis.</title>
        <authorList>
            <person name="Selwyn J.D."/>
            <person name="Vollmer S.V."/>
        </authorList>
    </citation>
    <scope>NUCLEOTIDE SEQUENCE</scope>
    <source>
        <strain evidence="2">K2</strain>
    </source>
</reference>
<organism evidence="2 3">
    <name type="scientific">Acropora cervicornis</name>
    <name type="common">Staghorn coral</name>
    <dbReference type="NCBI Taxonomy" id="6130"/>
    <lineage>
        <taxon>Eukaryota</taxon>
        <taxon>Metazoa</taxon>
        <taxon>Cnidaria</taxon>
        <taxon>Anthozoa</taxon>
        <taxon>Hexacorallia</taxon>
        <taxon>Scleractinia</taxon>
        <taxon>Astrocoeniina</taxon>
        <taxon>Acroporidae</taxon>
        <taxon>Acropora</taxon>
    </lineage>
</organism>
<proteinExistence type="predicted"/>
<evidence type="ECO:0000256" key="1">
    <source>
        <dbReference type="SAM" id="MobiDB-lite"/>
    </source>
</evidence>
<evidence type="ECO:0000313" key="2">
    <source>
        <dbReference type="EMBL" id="KAK2558732.1"/>
    </source>
</evidence>
<reference evidence="2" key="2">
    <citation type="journal article" date="2023" name="Science">
        <title>Genomic signatures of disease resistance in endangered staghorn corals.</title>
        <authorList>
            <person name="Vollmer S.V."/>
            <person name="Selwyn J.D."/>
            <person name="Despard B.A."/>
            <person name="Roesel C.L."/>
        </authorList>
    </citation>
    <scope>NUCLEOTIDE SEQUENCE</scope>
    <source>
        <strain evidence="2">K2</strain>
    </source>
</reference>
<name>A0AAD9QC94_ACRCE</name>
<accession>A0AAD9QC94</accession>
<protein>
    <submittedName>
        <fullName evidence="2">Uncharacterized protein</fullName>
    </submittedName>
</protein>
<evidence type="ECO:0000313" key="3">
    <source>
        <dbReference type="Proteomes" id="UP001249851"/>
    </source>
</evidence>
<gene>
    <name evidence="2" type="ORF">P5673_018939</name>
</gene>
<dbReference type="AlphaFoldDB" id="A0AAD9QC94"/>
<dbReference type="Proteomes" id="UP001249851">
    <property type="component" value="Unassembled WGS sequence"/>
</dbReference>